<keyword evidence="4" id="KW-1185">Reference proteome</keyword>
<accession>A0A096BDE7</accession>
<reference evidence="3 4" key="1">
    <citation type="submission" date="2011-08" db="EMBL/GenBank/DDBJ databases">
        <title>The Genome Sequence of Clostridium orbiscindens 1_3_50AFAA.</title>
        <authorList>
            <consortium name="The Broad Institute Genome Sequencing Platform"/>
            <person name="Earl A."/>
            <person name="Ward D."/>
            <person name="Feldgarden M."/>
            <person name="Gevers D."/>
            <person name="Daigneault M."/>
            <person name="Strauss J."/>
            <person name="Allen-Vercoe E."/>
            <person name="Young S.K."/>
            <person name="Zeng Q."/>
            <person name="Gargeya S."/>
            <person name="Fitzgerald M."/>
            <person name="Haas B."/>
            <person name="Abouelleil A."/>
            <person name="Alvarado L."/>
            <person name="Arachchi H.M."/>
            <person name="Berlin A."/>
            <person name="Brown A."/>
            <person name="Chapman S.B."/>
            <person name="Chen Z."/>
            <person name="Dunbar C."/>
            <person name="Freedman E."/>
            <person name="Gearin G."/>
            <person name="Gellesch M."/>
            <person name="Goldberg J."/>
            <person name="Griggs A."/>
            <person name="Gujja S."/>
            <person name="Heiman D."/>
            <person name="Howarth C."/>
            <person name="Larson L."/>
            <person name="Lui A."/>
            <person name="MacDonald P.J.P."/>
            <person name="Montmayeur A."/>
            <person name="Murphy C."/>
            <person name="Neiman D."/>
            <person name="Pearson M."/>
            <person name="Priest M."/>
            <person name="Roberts A."/>
            <person name="Saif S."/>
            <person name="Shea T."/>
            <person name="Shenoy N."/>
            <person name="Sisk P."/>
            <person name="Stolte C."/>
            <person name="Sykes S."/>
            <person name="Wortman J."/>
            <person name="Nusbaum C."/>
            <person name="Birren B."/>
        </authorList>
    </citation>
    <scope>NUCLEOTIDE SEQUENCE [LARGE SCALE GENOMIC DNA]</scope>
    <source>
        <strain evidence="3 4">1_3_50AFAA</strain>
    </source>
</reference>
<dbReference type="Pfam" id="PF07833">
    <property type="entry name" value="Cu_amine_oxidN1"/>
    <property type="match status" value="1"/>
</dbReference>
<feature type="signal peptide" evidence="1">
    <location>
        <begin position="1"/>
        <end position="26"/>
    </location>
</feature>
<dbReference type="Gene3D" id="3.30.457.10">
    <property type="entry name" value="Copper amine oxidase-like, N-terminal domain"/>
    <property type="match status" value="1"/>
</dbReference>
<dbReference type="Proteomes" id="UP000029585">
    <property type="component" value="Unassembled WGS sequence"/>
</dbReference>
<evidence type="ECO:0000256" key="1">
    <source>
        <dbReference type="SAM" id="SignalP"/>
    </source>
</evidence>
<name>A0A096BDE7_FLAPL</name>
<dbReference type="eggNOG" id="COG3858">
    <property type="taxonomic scope" value="Bacteria"/>
</dbReference>
<dbReference type="EMBL" id="ADLO01000005">
    <property type="protein sequence ID" value="KGF57438.1"/>
    <property type="molecule type" value="Genomic_DNA"/>
</dbReference>
<dbReference type="AlphaFoldDB" id="A0A096BDE7"/>
<comment type="caution">
    <text evidence="3">The sequence shown here is derived from an EMBL/GenBank/DDBJ whole genome shotgun (WGS) entry which is preliminary data.</text>
</comment>
<protein>
    <recommendedName>
        <fullName evidence="2">Copper amine oxidase-like N-terminal domain-containing protein</fullName>
    </recommendedName>
</protein>
<sequence>MHTLPKRALAVACAAALLGNGTSALAAESVPASAPSTAISVQLDGRNLSFPDAAPEARDGRTFLPVRTVFEAMGAEVSYSPAAQTITAVRDGTTVTMALGGTTATVERSGVTTHIPMDAAPYAHDNRTYVPVRFAAQAFGCAVGWDAGDRTVILIDMEKLVEETLSKYDFTYLEKYLAYGQKYRTGIWDMNADFDASLDMTGLLLGSTAESAPITLDGTLEGVMAGGAKMDAAMGLTMDLRPFLKALTDGQNGGMSASDTELLDALAEEGIHMELRGDLEAGQLYISLGGAFLEQAAGLPADTWYSMDMSAIYEDMGLDYGALMEMTTGDVDYTALLSLLLSTVEPNDKDTAYSELTQAVDLAAQLLRDDAWAVSGNDRILHYALEQDGVAADFTFTLTMRGDDVSAYDLSVELSADVDGSAPMSISLQESMDADGRMEASMQCDATGLMDLEFSMSGRYTEGKTAPETEPPKGAVVVDLTAPEAPADPVPTSGDPAEVVIDKIYTTGGGFIGVTEG</sequence>
<evidence type="ECO:0000313" key="4">
    <source>
        <dbReference type="Proteomes" id="UP000029585"/>
    </source>
</evidence>
<evidence type="ECO:0000313" key="3">
    <source>
        <dbReference type="EMBL" id="KGF57438.1"/>
    </source>
</evidence>
<keyword evidence="1" id="KW-0732">Signal</keyword>
<dbReference type="SUPFAM" id="SSF55383">
    <property type="entry name" value="Copper amine oxidase, domain N"/>
    <property type="match status" value="1"/>
</dbReference>
<gene>
    <name evidence="3" type="ORF">HMPREF9460_00166</name>
</gene>
<feature type="chain" id="PRO_5001916057" description="Copper amine oxidase-like N-terminal domain-containing protein" evidence="1">
    <location>
        <begin position="27"/>
        <end position="517"/>
    </location>
</feature>
<dbReference type="PATRIC" id="fig|742738.3.peg.175"/>
<proteinExistence type="predicted"/>
<evidence type="ECO:0000259" key="2">
    <source>
        <dbReference type="Pfam" id="PF07833"/>
    </source>
</evidence>
<dbReference type="InterPro" id="IPR036582">
    <property type="entry name" value="Mao_N_sf"/>
</dbReference>
<dbReference type="HOGENOM" id="CLU_610783_0_0_9"/>
<dbReference type="RefSeq" id="WP_044938261.1">
    <property type="nucleotide sequence ID" value="NZ_KN174161.1"/>
</dbReference>
<dbReference type="InterPro" id="IPR012854">
    <property type="entry name" value="Cu_amine_oxidase-like_N"/>
</dbReference>
<feature type="domain" description="Copper amine oxidase-like N-terminal" evidence="2">
    <location>
        <begin position="43"/>
        <end position="154"/>
    </location>
</feature>
<organism evidence="3 4">
    <name type="scientific">Flavonifractor plautii 1_3_50AFAA</name>
    <dbReference type="NCBI Taxonomy" id="742738"/>
    <lineage>
        <taxon>Bacteria</taxon>
        <taxon>Bacillati</taxon>
        <taxon>Bacillota</taxon>
        <taxon>Clostridia</taxon>
        <taxon>Eubacteriales</taxon>
        <taxon>Oscillospiraceae</taxon>
        <taxon>Flavonifractor</taxon>
    </lineage>
</organism>